<evidence type="ECO:0000313" key="1">
    <source>
        <dbReference type="EMBL" id="MFD2565324.1"/>
    </source>
</evidence>
<name>A0ABW5LMB6_9FLAO</name>
<reference evidence="2" key="1">
    <citation type="journal article" date="2019" name="Int. J. Syst. Evol. Microbiol.">
        <title>The Global Catalogue of Microorganisms (GCM) 10K type strain sequencing project: providing services to taxonomists for standard genome sequencing and annotation.</title>
        <authorList>
            <consortium name="The Broad Institute Genomics Platform"/>
            <consortium name="The Broad Institute Genome Sequencing Center for Infectious Disease"/>
            <person name="Wu L."/>
            <person name="Ma J."/>
        </authorList>
    </citation>
    <scope>NUCLEOTIDE SEQUENCE [LARGE SCALE GENOMIC DNA]</scope>
    <source>
        <strain evidence="2">KCTC 52274</strain>
    </source>
</reference>
<dbReference type="RefSeq" id="WP_378295146.1">
    <property type="nucleotide sequence ID" value="NZ_JBHULE010000035.1"/>
</dbReference>
<organism evidence="1 2">
    <name type="scientific">Aquimarina rubra</name>
    <dbReference type="NCBI Taxonomy" id="1920033"/>
    <lineage>
        <taxon>Bacteria</taxon>
        <taxon>Pseudomonadati</taxon>
        <taxon>Bacteroidota</taxon>
        <taxon>Flavobacteriia</taxon>
        <taxon>Flavobacteriales</taxon>
        <taxon>Flavobacteriaceae</taxon>
        <taxon>Aquimarina</taxon>
    </lineage>
</organism>
<sequence length="173" mass="19718">MKKVLVILVVLIWIPTFSQEIYERGTIDFGLGAVISVGLQEEVGFDIRFQYTSSSRKTTYVAEYNRFFIKELENTRAFNDVGLSYNLRLIQWESLSITGGIGYVGNDYEVLSRAEDTSNLFFSTGNFNHGVGLKFRGLYNITNPIHLFVELNLKSFGRRYDTFGFGLTYSLGI</sequence>
<comment type="caution">
    <text evidence="1">The sequence shown here is derived from an EMBL/GenBank/DDBJ whole genome shotgun (WGS) entry which is preliminary data.</text>
</comment>
<evidence type="ECO:0000313" key="2">
    <source>
        <dbReference type="Proteomes" id="UP001597319"/>
    </source>
</evidence>
<protein>
    <recommendedName>
        <fullName evidence="3">Outer membrane protein beta-barrel domain-containing protein</fullName>
    </recommendedName>
</protein>
<dbReference type="Proteomes" id="UP001597319">
    <property type="component" value="Unassembled WGS sequence"/>
</dbReference>
<gene>
    <name evidence="1" type="ORF">ACFSR1_21785</name>
</gene>
<accession>A0ABW5LMB6</accession>
<evidence type="ECO:0008006" key="3">
    <source>
        <dbReference type="Google" id="ProtNLM"/>
    </source>
</evidence>
<keyword evidence="2" id="KW-1185">Reference proteome</keyword>
<dbReference type="EMBL" id="JBHULE010000035">
    <property type="protein sequence ID" value="MFD2565324.1"/>
    <property type="molecule type" value="Genomic_DNA"/>
</dbReference>
<proteinExistence type="predicted"/>